<dbReference type="AlphaFoldDB" id="A0A5B9QVI7"/>
<evidence type="ECO:0000313" key="3">
    <source>
        <dbReference type="Proteomes" id="UP000325286"/>
    </source>
</evidence>
<evidence type="ECO:0000256" key="1">
    <source>
        <dbReference type="SAM" id="Phobius"/>
    </source>
</evidence>
<keyword evidence="3" id="KW-1185">Reference proteome</keyword>
<dbReference type="KEGG" id="rul:UC8_31240"/>
<keyword evidence="1" id="KW-1133">Transmembrane helix</keyword>
<accession>A0A5B9QVI7</accession>
<dbReference type="OrthoDB" id="292153at2"/>
<sequence>MKLLSVRCNHCGAPLEIPKSARYVTCGFCDAQLAVHRSGNAYSTELLEEIKQTTDGLVRDVAQLKKSTEIEQLDREWELRQSELHIHGKNGRVSVPSKTGALFGSGFAVAFGVFWMIMAGGITFAGVGMGAPAVIGIFPLFGLVFILVAIFGGISQYQKADEYERARTRYQQHRRKLLQANAEQE</sequence>
<dbReference type="RefSeq" id="WP_068131972.1">
    <property type="nucleotide sequence ID" value="NZ_CP042914.1"/>
</dbReference>
<dbReference type="EMBL" id="CP042914">
    <property type="protein sequence ID" value="QEG41106.1"/>
    <property type="molecule type" value="Genomic_DNA"/>
</dbReference>
<keyword evidence="1" id="KW-0472">Membrane</keyword>
<organism evidence="2 3">
    <name type="scientific">Roseimaritima ulvae</name>
    <dbReference type="NCBI Taxonomy" id="980254"/>
    <lineage>
        <taxon>Bacteria</taxon>
        <taxon>Pseudomonadati</taxon>
        <taxon>Planctomycetota</taxon>
        <taxon>Planctomycetia</taxon>
        <taxon>Pirellulales</taxon>
        <taxon>Pirellulaceae</taxon>
        <taxon>Roseimaritima</taxon>
    </lineage>
</organism>
<keyword evidence="1" id="KW-0812">Transmembrane</keyword>
<evidence type="ECO:0000313" key="2">
    <source>
        <dbReference type="EMBL" id="QEG41106.1"/>
    </source>
</evidence>
<feature type="transmembrane region" description="Helical" evidence="1">
    <location>
        <begin position="101"/>
        <end position="127"/>
    </location>
</feature>
<proteinExistence type="predicted"/>
<protein>
    <submittedName>
        <fullName evidence="2">Uncharacterized protein</fullName>
    </submittedName>
</protein>
<dbReference type="Proteomes" id="UP000325286">
    <property type="component" value="Chromosome"/>
</dbReference>
<name>A0A5B9QVI7_9BACT</name>
<feature type="transmembrane region" description="Helical" evidence="1">
    <location>
        <begin position="133"/>
        <end position="155"/>
    </location>
</feature>
<gene>
    <name evidence="2" type="ORF">UC8_31240</name>
</gene>
<reference evidence="2 3" key="1">
    <citation type="submission" date="2019-08" db="EMBL/GenBank/DDBJ databases">
        <title>Deep-cultivation of Planctomycetes and their phenomic and genomic characterization uncovers novel biology.</title>
        <authorList>
            <person name="Wiegand S."/>
            <person name="Jogler M."/>
            <person name="Boedeker C."/>
            <person name="Pinto D."/>
            <person name="Vollmers J."/>
            <person name="Rivas-Marin E."/>
            <person name="Kohn T."/>
            <person name="Peeters S.H."/>
            <person name="Heuer A."/>
            <person name="Rast P."/>
            <person name="Oberbeckmann S."/>
            <person name="Bunk B."/>
            <person name="Jeske O."/>
            <person name="Meyerdierks A."/>
            <person name="Storesund J.E."/>
            <person name="Kallscheuer N."/>
            <person name="Luecker S."/>
            <person name="Lage O.M."/>
            <person name="Pohl T."/>
            <person name="Merkel B.J."/>
            <person name="Hornburger P."/>
            <person name="Mueller R.-W."/>
            <person name="Bruemmer F."/>
            <person name="Labrenz M."/>
            <person name="Spormann A.M."/>
            <person name="Op den Camp H."/>
            <person name="Overmann J."/>
            <person name="Amann R."/>
            <person name="Jetten M.S.M."/>
            <person name="Mascher T."/>
            <person name="Medema M.H."/>
            <person name="Devos D.P."/>
            <person name="Kaster A.-K."/>
            <person name="Ovreas L."/>
            <person name="Rohde M."/>
            <person name="Galperin M.Y."/>
            <person name="Jogler C."/>
        </authorList>
    </citation>
    <scope>NUCLEOTIDE SEQUENCE [LARGE SCALE GENOMIC DNA]</scope>
    <source>
        <strain evidence="2 3">UC8</strain>
    </source>
</reference>